<feature type="transmembrane region" description="Helical" evidence="1">
    <location>
        <begin position="67"/>
        <end position="83"/>
    </location>
</feature>
<dbReference type="RefSeq" id="WP_380900391.1">
    <property type="nucleotide sequence ID" value="NZ_JBHUEG010000003.1"/>
</dbReference>
<evidence type="ECO:0008006" key="4">
    <source>
        <dbReference type="Google" id="ProtNLM"/>
    </source>
</evidence>
<gene>
    <name evidence="2" type="ORF">ACFSR5_02555</name>
</gene>
<protein>
    <recommendedName>
        <fullName evidence="4">Stationary phase survival protein SurE</fullName>
    </recommendedName>
</protein>
<keyword evidence="1" id="KW-0472">Membrane</keyword>
<keyword evidence="1" id="KW-0812">Transmembrane</keyword>
<reference evidence="3" key="1">
    <citation type="journal article" date="2019" name="Int. J. Syst. Evol. Microbiol.">
        <title>The Global Catalogue of Microorganisms (GCM) 10K type strain sequencing project: providing services to taxonomists for standard genome sequencing and annotation.</title>
        <authorList>
            <consortium name="The Broad Institute Genomics Platform"/>
            <consortium name="The Broad Institute Genome Sequencing Center for Infectious Disease"/>
            <person name="Wu L."/>
            <person name="Ma J."/>
        </authorList>
    </citation>
    <scope>NUCLEOTIDE SEQUENCE [LARGE SCALE GENOMIC DNA]</scope>
    <source>
        <strain evidence="3">KCTC 42662</strain>
    </source>
</reference>
<organism evidence="2 3">
    <name type="scientific">Sphingobacterium suaedae</name>
    <dbReference type="NCBI Taxonomy" id="1686402"/>
    <lineage>
        <taxon>Bacteria</taxon>
        <taxon>Pseudomonadati</taxon>
        <taxon>Bacteroidota</taxon>
        <taxon>Sphingobacteriia</taxon>
        <taxon>Sphingobacteriales</taxon>
        <taxon>Sphingobacteriaceae</taxon>
        <taxon>Sphingobacterium</taxon>
    </lineage>
</organism>
<evidence type="ECO:0000313" key="3">
    <source>
        <dbReference type="Proteomes" id="UP001597545"/>
    </source>
</evidence>
<evidence type="ECO:0000313" key="2">
    <source>
        <dbReference type="EMBL" id="MFD2546522.1"/>
    </source>
</evidence>
<evidence type="ECO:0000256" key="1">
    <source>
        <dbReference type="SAM" id="Phobius"/>
    </source>
</evidence>
<keyword evidence="3" id="KW-1185">Reference proteome</keyword>
<feature type="transmembrane region" description="Helical" evidence="1">
    <location>
        <begin position="37"/>
        <end position="55"/>
    </location>
</feature>
<feature type="transmembrane region" description="Helical" evidence="1">
    <location>
        <begin position="5"/>
        <end position="25"/>
    </location>
</feature>
<name>A0ABW5KFL2_9SPHI</name>
<sequence length="87" mass="9802">MKNSFWLGMAIGVCAPAVAYLVMVYTDLSYHVSTKPALIYAVAAAVNLILVRFFYRAAQDQRRTANGIVFVTFLAMVLFLYFHKLSM</sequence>
<comment type="caution">
    <text evidence="2">The sequence shown here is derived from an EMBL/GenBank/DDBJ whole genome shotgun (WGS) entry which is preliminary data.</text>
</comment>
<dbReference type="EMBL" id="JBHULR010000002">
    <property type="protein sequence ID" value="MFD2546522.1"/>
    <property type="molecule type" value="Genomic_DNA"/>
</dbReference>
<accession>A0ABW5KFL2</accession>
<dbReference type="Proteomes" id="UP001597545">
    <property type="component" value="Unassembled WGS sequence"/>
</dbReference>
<proteinExistence type="predicted"/>
<keyword evidence="1" id="KW-1133">Transmembrane helix</keyword>